<evidence type="ECO:0000313" key="3">
    <source>
        <dbReference type="Proteomes" id="UP001596108"/>
    </source>
</evidence>
<reference evidence="3" key="1">
    <citation type="journal article" date="2019" name="Int. J. Syst. Evol. Microbiol.">
        <title>The Global Catalogue of Microorganisms (GCM) 10K type strain sequencing project: providing services to taxonomists for standard genome sequencing and annotation.</title>
        <authorList>
            <consortium name="The Broad Institute Genomics Platform"/>
            <consortium name="The Broad Institute Genome Sequencing Center for Infectious Disease"/>
            <person name="Wu L."/>
            <person name="Ma J."/>
        </authorList>
    </citation>
    <scope>NUCLEOTIDE SEQUENCE [LARGE SCALE GENOMIC DNA]</scope>
    <source>
        <strain evidence="3">CGMCC 1.18578</strain>
    </source>
</reference>
<feature type="compositionally biased region" description="Polar residues" evidence="1">
    <location>
        <begin position="78"/>
        <end position="88"/>
    </location>
</feature>
<keyword evidence="3" id="KW-1185">Reference proteome</keyword>
<proteinExistence type="predicted"/>
<organism evidence="2 3">
    <name type="scientific">Cohnella yongneupensis</name>
    <dbReference type="NCBI Taxonomy" id="425006"/>
    <lineage>
        <taxon>Bacteria</taxon>
        <taxon>Bacillati</taxon>
        <taxon>Bacillota</taxon>
        <taxon>Bacilli</taxon>
        <taxon>Bacillales</taxon>
        <taxon>Paenibacillaceae</taxon>
        <taxon>Cohnella</taxon>
    </lineage>
</organism>
<feature type="region of interest" description="Disordered" evidence="1">
    <location>
        <begin position="66"/>
        <end position="102"/>
    </location>
</feature>
<gene>
    <name evidence="2" type="ORF">ACFPQ4_08510</name>
</gene>
<dbReference type="Proteomes" id="UP001596108">
    <property type="component" value="Unassembled WGS sequence"/>
</dbReference>
<evidence type="ECO:0000256" key="1">
    <source>
        <dbReference type="SAM" id="MobiDB-lite"/>
    </source>
</evidence>
<evidence type="ECO:0000313" key="2">
    <source>
        <dbReference type="EMBL" id="MFC5529489.1"/>
    </source>
</evidence>
<dbReference type="EMBL" id="JBHSNC010000024">
    <property type="protein sequence ID" value="MFC5529489.1"/>
    <property type="molecule type" value="Genomic_DNA"/>
</dbReference>
<accession>A0ABW0QZ07</accession>
<comment type="caution">
    <text evidence="2">The sequence shown here is derived from an EMBL/GenBank/DDBJ whole genome shotgun (WGS) entry which is preliminary data.</text>
</comment>
<sequence>MLETVALAEPEVAVPAERTDAIDALSEDAGRRLIEQAFHYWEQTVHDLQRDLKELRGRIDQLERMHEDPQPVKLTLSEDAQPQLQQEGRLSRADRHRKSRWF</sequence>
<name>A0ABW0QZ07_9BACL</name>
<dbReference type="RefSeq" id="WP_378111361.1">
    <property type="nucleotide sequence ID" value="NZ_JBHSNC010000024.1"/>
</dbReference>
<protein>
    <submittedName>
        <fullName evidence="2">Uncharacterized protein</fullName>
    </submittedName>
</protein>